<name>A0ABN2LJ95_9ACTN</name>
<evidence type="ECO:0000256" key="1">
    <source>
        <dbReference type="ARBA" id="ARBA00023015"/>
    </source>
</evidence>
<keyword evidence="8" id="KW-1185">Reference proteome</keyword>
<accession>A0ABN2LJ95</accession>
<comment type="caution">
    <text evidence="7">The sequence shown here is derived from an EMBL/GenBank/DDBJ whole genome shotgun (WGS) entry which is preliminary data.</text>
</comment>
<dbReference type="SUPFAM" id="SSF46689">
    <property type="entry name" value="Homeodomain-like"/>
    <property type="match status" value="1"/>
</dbReference>
<dbReference type="Gene3D" id="1.10.357.10">
    <property type="entry name" value="Tetracycline Repressor, domain 2"/>
    <property type="match status" value="1"/>
</dbReference>
<dbReference type="PROSITE" id="PS01081">
    <property type="entry name" value="HTH_TETR_1"/>
    <property type="match status" value="1"/>
</dbReference>
<dbReference type="Gene3D" id="1.10.10.60">
    <property type="entry name" value="Homeodomain-like"/>
    <property type="match status" value="1"/>
</dbReference>
<dbReference type="PRINTS" id="PR00455">
    <property type="entry name" value="HTHTETR"/>
</dbReference>
<evidence type="ECO:0000259" key="6">
    <source>
        <dbReference type="PROSITE" id="PS50977"/>
    </source>
</evidence>
<feature type="DNA-binding region" description="H-T-H motif" evidence="4">
    <location>
        <begin position="46"/>
        <end position="65"/>
    </location>
</feature>
<proteinExistence type="predicted"/>
<dbReference type="PANTHER" id="PTHR30055">
    <property type="entry name" value="HTH-TYPE TRANSCRIPTIONAL REGULATOR RUTR"/>
    <property type="match status" value="1"/>
</dbReference>
<dbReference type="InterPro" id="IPR009057">
    <property type="entry name" value="Homeodomain-like_sf"/>
</dbReference>
<gene>
    <name evidence="7" type="ORF">GCM10009682_07320</name>
</gene>
<organism evidence="7 8">
    <name type="scientific">Luedemannella flava</name>
    <dbReference type="NCBI Taxonomy" id="349316"/>
    <lineage>
        <taxon>Bacteria</taxon>
        <taxon>Bacillati</taxon>
        <taxon>Actinomycetota</taxon>
        <taxon>Actinomycetes</taxon>
        <taxon>Micromonosporales</taxon>
        <taxon>Micromonosporaceae</taxon>
        <taxon>Luedemannella</taxon>
    </lineage>
</organism>
<reference evidence="7 8" key="1">
    <citation type="journal article" date="2019" name="Int. J. Syst. Evol. Microbiol.">
        <title>The Global Catalogue of Microorganisms (GCM) 10K type strain sequencing project: providing services to taxonomists for standard genome sequencing and annotation.</title>
        <authorList>
            <consortium name="The Broad Institute Genomics Platform"/>
            <consortium name="The Broad Institute Genome Sequencing Center for Infectious Disease"/>
            <person name="Wu L."/>
            <person name="Ma J."/>
        </authorList>
    </citation>
    <scope>NUCLEOTIDE SEQUENCE [LARGE SCALE GENOMIC DNA]</scope>
    <source>
        <strain evidence="7 8">JCM 13250</strain>
    </source>
</reference>
<evidence type="ECO:0000313" key="7">
    <source>
        <dbReference type="EMBL" id="GAA1787833.1"/>
    </source>
</evidence>
<keyword evidence="3" id="KW-0804">Transcription</keyword>
<evidence type="ECO:0000256" key="2">
    <source>
        <dbReference type="ARBA" id="ARBA00023125"/>
    </source>
</evidence>
<dbReference type="PROSITE" id="PS50977">
    <property type="entry name" value="HTH_TETR_2"/>
    <property type="match status" value="1"/>
</dbReference>
<sequence length="225" mass="25552">MVTADEIPTRAALAPNRRERRKQETRQALEQAALRLFAEQGYEQTTVEDIAEAADVAVRTFFRYFSSKQHVLFGDVVTDRLSRLRTELAARPADEDPIESIRAVSDLVDFFDGDEEEQILARLDLMRRLPTMTSRYLDLIHQLRLVVVEFVAERTGLDPRDDLYPLVVAGATAAAWDASITLWAATHGTRQLRDIRREAFAALLSGLPARTSWAEVDFRTIQGHR</sequence>
<dbReference type="PANTHER" id="PTHR30055:SF238">
    <property type="entry name" value="MYCOFACTOCIN BIOSYNTHESIS TRANSCRIPTIONAL REGULATOR MFTR-RELATED"/>
    <property type="match status" value="1"/>
</dbReference>
<evidence type="ECO:0000313" key="8">
    <source>
        <dbReference type="Proteomes" id="UP001500218"/>
    </source>
</evidence>
<dbReference type="InterPro" id="IPR001647">
    <property type="entry name" value="HTH_TetR"/>
</dbReference>
<dbReference type="RefSeq" id="WP_344126203.1">
    <property type="nucleotide sequence ID" value="NZ_BAAALT010000014.1"/>
</dbReference>
<feature type="region of interest" description="Disordered" evidence="5">
    <location>
        <begin position="1"/>
        <end position="22"/>
    </location>
</feature>
<evidence type="ECO:0000256" key="5">
    <source>
        <dbReference type="SAM" id="MobiDB-lite"/>
    </source>
</evidence>
<evidence type="ECO:0000256" key="4">
    <source>
        <dbReference type="PROSITE-ProRule" id="PRU00335"/>
    </source>
</evidence>
<dbReference type="Proteomes" id="UP001500218">
    <property type="component" value="Unassembled WGS sequence"/>
</dbReference>
<dbReference type="Pfam" id="PF00440">
    <property type="entry name" value="TetR_N"/>
    <property type="match status" value="1"/>
</dbReference>
<keyword evidence="1" id="KW-0805">Transcription regulation</keyword>
<dbReference type="InterPro" id="IPR023772">
    <property type="entry name" value="DNA-bd_HTH_TetR-type_CS"/>
</dbReference>
<feature type="domain" description="HTH tetR-type" evidence="6">
    <location>
        <begin position="23"/>
        <end position="83"/>
    </location>
</feature>
<dbReference type="InterPro" id="IPR050109">
    <property type="entry name" value="HTH-type_TetR-like_transc_reg"/>
</dbReference>
<evidence type="ECO:0000256" key="3">
    <source>
        <dbReference type="ARBA" id="ARBA00023163"/>
    </source>
</evidence>
<dbReference type="InterPro" id="IPR041347">
    <property type="entry name" value="MftR_C"/>
</dbReference>
<keyword evidence="2 4" id="KW-0238">DNA-binding</keyword>
<protein>
    <submittedName>
        <fullName evidence="7">TetR family transcriptional regulator</fullName>
    </submittedName>
</protein>
<dbReference type="Pfam" id="PF17754">
    <property type="entry name" value="TetR_C_14"/>
    <property type="match status" value="1"/>
</dbReference>
<dbReference type="EMBL" id="BAAALT010000014">
    <property type="protein sequence ID" value="GAA1787833.1"/>
    <property type="molecule type" value="Genomic_DNA"/>
</dbReference>